<keyword evidence="2" id="KW-0134">Cell wall</keyword>
<feature type="domain" description="Gram-positive cocci surface proteins LPxTG" evidence="8">
    <location>
        <begin position="180"/>
        <end position="209"/>
    </location>
</feature>
<organism evidence="9 10">
    <name type="scientific">Lentibacillus populi</name>
    <dbReference type="NCBI Taxonomy" id="1827502"/>
    <lineage>
        <taxon>Bacteria</taxon>
        <taxon>Bacillati</taxon>
        <taxon>Bacillota</taxon>
        <taxon>Bacilli</taxon>
        <taxon>Bacillales</taxon>
        <taxon>Bacillaceae</taxon>
        <taxon>Lentibacillus</taxon>
    </lineage>
</organism>
<dbReference type="EMBL" id="BMJD01000017">
    <property type="protein sequence ID" value="GGB45413.1"/>
    <property type="molecule type" value="Genomic_DNA"/>
</dbReference>
<evidence type="ECO:0000256" key="7">
    <source>
        <dbReference type="SAM" id="Phobius"/>
    </source>
</evidence>
<evidence type="ECO:0000256" key="3">
    <source>
        <dbReference type="ARBA" id="ARBA00022525"/>
    </source>
</evidence>
<evidence type="ECO:0000313" key="9">
    <source>
        <dbReference type="EMBL" id="GGB45413.1"/>
    </source>
</evidence>
<reference evidence="9" key="2">
    <citation type="submission" date="2020-09" db="EMBL/GenBank/DDBJ databases">
        <authorList>
            <person name="Sun Q."/>
            <person name="Zhou Y."/>
        </authorList>
    </citation>
    <scope>NUCLEOTIDE SEQUENCE</scope>
    <source>
        <strain evidence="9">CGMCC 1.15454</strain>
    </source>
</reference>
<feature type="transmembrane region" description="Helical" evidence="7">
    <location>
        <begin position="187"/>
        <end position="207"/>
    </location>
</feature>
<keyword evidence="5" id="KW-0572">Peptidoglycan-anchor</keyword>
<evidence type="ECO:0000256" key="1">
    <source>
        <dbReference type="ARBA" id="ARBA00004168"/>
    </source>
</evidence>
<keyword evidence="7" id="KW-0472">Membrane</keyword>
<dbReference type="Pfam" id="PF00746">
    <property type="entry name" value="Gram_pos_anchor"/>
    <property type="match status" value="1"/>
</dbReference>
<gene>
    <name evidence="9" type="ORF">GCM10011409_23750</name>
</gene>
<evidence type="ECO:0000256" key="6">
    <source>
        <dbReference type="SAM" id="MobiDB-lite"/>
    </source>
</evidence>
<dbReference type="RefSeq" id="WP_088050115.1">
    <property type="nucleotide sequence ID" value="NZ_BMJD01000017.1"/>
</dbReference>
<dbReference type="AlphaFoldDB" id="A0A9W5TYF1"/>
<dbReference type="Proteomes" id="UP000621492">
    <property type="component" value="Unassembled WGS sequence"/>
</dbReference>
<sequence length="218" mass="24149">MKKTLVLAATVALMIGTFFLPDRHVYGSENATSEIDIGIKPSRYLFHIKDMKPGDWVPRTMIVQNNGLKDFNYYIKLENTSESVKLYNELLLEISDEDGEIYSGKLADLHELPPRSLASSSEEKLGFTIRFPEHLGNEYQGLDARFTIKFTAEGEGNLTDEASSQGLVGRNGSPSGGSPLPDTATSMFTLLLIGGIFLLVGGILLLYQKLKRIGRFRV</sequence>
<keyword evidence="7" id="KW-1133">Transmembrane helix</keyword>
<proteinExistence type="predicted"/>
<evidence type="ECO:0000313" key="10">
    <source>
        <dbReference type="Proteomes" id="UP000621492"/>
    </source>
</evidence>
<evidence type="ECO:0000256" key="2">
    <source>
        <dbReference type="ARBA" id="ARBA00022512"/>
    </source>
</evidence>
<comment type="caution">
    <text evidence="9">The sequence shown here is derived from an EMBL/GenBank/DDBJ whole genome shotgun (WGS) entry which is preliminary data.</text>
</comment>
<dbReference type="InterPro" id="IPR019931">
    <property type="entry name" value="LPXTG_anchor"/>
</dbReference>
<comment type="subcellular location">
    <subcellularLocation>
        <location evidence="1">Secreted</location>
        <location evidence="1">Cell wall</location>
        <topology evidence="1">Peptidoglycan-anchor</topology>
    </subcellularLocation>
</comment>
<reference evidence="9" key="1">
    <citation type="journal article" date="2014" name="Int. J. Syst. Evol. Microbiol.">
        <title>Complete genome sequence of Corynebacterium casei LMG S-19264T (=DSM 44701T), isolated from a smear-ripened cheese.</title>
        <authorList>
            <consortium name="US DOE Joint Genome Institute (JGI-PGF)"/>
            <person name="Walter F."/>
            <person name="Albersmeier A."/>
            <person name="Kalinowski J."/>
            <person name="Ruckert C."/>
        </authorList>
    </citation>
    <scope>NUCLEOTIDE SEQUENCE</scope>
    <source>
        <strain evidence="9">CGMCC 1.15454</strain>
    </source>
</reference>
<keyword evidence="3" id="KW-0964">Secreted</keyword>
<dbReference type="Pfam" id="PF12389">
    <property type="entry name" value="Peptidase_M73"/>
    <property type="match status" value="1"/>
</dbReference>
<evidence type="ECO:0000256" key="4">
    <source>
        <dbReference type="ARBA" id="ARBA00022729"/>
    </source>
</evidence>
<name>A0A9W5TYF1_9BACI</name>
<dbReference type="InterPro" id="IPR022121">
    <property type="entry name" value="Peptidase_M73_camelysin"/>
</dbReference>
<keyword evidence="7" id="KW-0812">Transmembrane</keyword>
<keyword evidence="10" id="KW-1185">Reference proteome</keyword>
<dbReference type="NCBIfam" id="TIGR01167">
    <property type="entry name" value="LPXTG_anchor"/>
    <property type="match status" value="1"/>
</dbReference>
<evidence type="ECO:0000259" key="8">
    <source>
        <dbReference type="Pfam" id="PF00746"/>
    </source>
</evidence>
<protein>
    <recommendedName>
        <fullName evidence="8">Gram-positive cocci surface proteins LPxTG domain-containing protein</fullName>
    </recommendedName>
</protein>
<feature type="region of interest" description="Disordered" evidence="6">
    <location>
        <begin position="159"/>
        <end position="180"/>
    </location>
</feature>
<accession>A0A9W5TYF1</accession>
<evidence type="ECO:0000256" key="5">
    <source>
        <dbReference type="ARBA" id="ARBA00023088"/>
    </source>
</evidence>
<keyword evidence="4" id="KW-0732">Signal</keyword>